<keyword evidence="2" id="KW-1185">Reference proteome</keyword>
<dbReference type="Gramene" id="RZC58920">
    <property type="protein sequence ID" value="RZC58920"/>
    <property type="gene ID" value="C5167_006231"/>
</dbReference>
<reference evidence="1 2" key="1">
    <citation type="journal article" date="2018" name="Science">
        <title>The opium poppy genome and morphinan production.</title>
        <authorList>
            <person name="Guo L."/>
            <person name="Winzer T."/>
            <person name="Yang X."/>
            <person name="Li Y."/>
            <person name="Ning Z."/>
            <person name="He Z."/>
            <person name="Teodor R."/>
            <person name="Lu Y."/>
            <person name="Bowser T.A."/>
            <person name="Graham I.A."/>
            <person name="Ye K."/>
        </authorList>
    </citation>
    <scope>NUCLEOTIDE SEQUENCE [LARGE SCALE GENOMIC DNA]</scope>
    <source>
        <strain evidence="2">cv. HN1</strain>
        <tissue evidence="1">Leaves</tissue>
    </source>
</reference>
<name>A0A4Y7JFY2_PAPSO</name>
<organism evidence="1 2">
    <name type="scientific">Papaver somniferum</name>
    <name type="common">Opium poppy</name>
    <dbReference type="NCBI Taxonomy" id="3469"/>
    <lineage>
        <taxon>Eukaryota</taxon>
        <taxon>Viridiplantae</taxon>
        <taxon>Streptophyta</taxon>
        <taxon>Embryophyta</taxon>
        <taxon>Tracheophyta</taxon>
        <taxon>Spermatophyta</taxon>
        <taxon>Magnoliopsida</taxon>
        <taxon>Ranunculales</taxon>
        <taxon>Papaveraceae</taxon>
        <taxon>Papaveroideae</taxon>
        <taxon>Papaver</taxon>
    </lineage>
</organism>
<gene>
    <name evidence="1" type="ORF">C5167_006231</name>
</gene>
<evidence type="ECO:0000313" key="1">
    <source>
        <dbReference type="EMBL" id="RZC58920.1"/>
    </source>
</evidence>
<proteinExistence type="predicted"/>
<dbReference type="EMBL" id="CM010718">
    <property type="protein sequence ID" value="RZC58920.1"/>
    <property type="molecule type" value="Genomic_DNA"/>
</dbReference>
<sequence>MKHLHTPKVPIEAPSVKHVLEKTPEPAKTSCHSDTHFCHVYLSKLDISVDLTLPQFYKQYRFYTLRVWIHRLVFFSYWLWTDHIYTLTGIPRVKMEDVQHNFEEPTTSDISRDYPALSGQKLETLPTTSDETLQINLPSAQEIAKEQPLSAETVAKELSSVQNED</sequence>
<dbReference type="Proteomes" id="UP000316621">
    <property type="component" value="Chromosome 4"/>
</dbReference>
<evidence type="ECO:0000313" key="2">
    <source>
        <dbReference type="Proteomes" id="UP000316621"/>
    </source>
</evidence>
<dbReference type="AlphaFoldDB" id="A0A4Y7JFY2"/>
<accession>A0A4Y7JFY2</accession>
<protein>
    <submittedName>
        <fullName evidence="1">Uncharacterized protein</fullName>
    </submittedName>
</protein>